<feature type="region of interest" description="Disordered" evidence="1">
    <location>
        <begin position="86"/>
        <end position="186"/>
    </location>
</feature>
<dbReference type="EMBL" id="RRYP01004557">
    <property type="protein sequence ID" value="TNV82774.1"/>
    <property type="molecule type" value="Genomic_DNA"/>
</dbReference>
<feature type="compositionally biased region" description="Polar residues" evidence="1">
    <location>
        <begin position="152"/>
        <end position="176"/>
    </location>
</feature>
<evidence type="ECO:0000256" key="1">
    <source>
        <dbReference type="SAM" id="MobiDB-lite"/>
    </source>
</evidence>
<protein>
    <submittedName>
        <fullName evidence="2">Uncharacterized protein</fullName>
    </submittedName>
</protein>
<organism evidence="2 3">
    <name type="scientific">Halteria grandinella</name>
    <dbReference type="NCBI Taxonomy" id="5974"/>
    <lineage>
        <taxon>Eukaryota</taxon>
        <taxon>Sar</taxon>
        <taxon>Alveolata</taxon>
        <taxon>Ciliophora</taxon>
        <taxon>Intramacronucleata</taxon>
        <taxon>Spirotrichea</taxon>
        <taxon>Stichotrichia</taxon>
        <taxon>Sporadotrichida</taxon>
        <taxon>Halteriidae</taxon>
        <taxon>Halteria</taxon>
    </lineage>
</organism>
<evidence type="ECO:0000313" key="2">
    <source>
        <dbReference type="EMBL" id="TNV82774.1"/>
    </source>
</evidence>
<evidence type="ECO:0000313" key="3">
    <source>
        <dbReference type="Proteomes" id="UP000785679"/>
    </source>
</evidence>
<feature type="region of interest" description="Disordered" evidence="1">
    <location>
        <begin position="1"/>
        <end position="72"/>
    </location>
</feature>
<gene>
    <name evidence="2" type="ORF">FGO68_gene2241</name>
</gene>
<reference evidence="2" key="1">
    <citation type="submission" date="2019-06" db="EMBL/GenBank/DDBJ databases">
        <authorList>
            <person name="Zheng W."/>
        </authorList>
    </citation>
    <scope>NUCLEOTIDE SEQUENCE</scope>
    <source>
        <strain evidence="2">QDHG01</strain>
    </source>
</reference>
<comment type="caution">
    <text evidence="2">The sequence shown here is derived from an EMBL/GenBank/DDBJ whole genome shotgun (WGS) entry which is preliminary data.</text>
</comment>
<keyword evidence="3" id="KW-1185">Reference proteome</keyword>
<feature type="compositionally biased region" description="Low complexity" evidence="1">
    <location>
        <begin position="19"/>
        <end position="63"/>
    </location>
</feature>
<dbReference type="AlphaFoldDB" id="A0A8J8T594"/>
<sequence length="775" mass="88974">MGQDSSKPAAPKNNEVSIPQAQPSNQNGQQNQSNNIQQALQNNLQQSLQQPNQIQQPNGPQANKGQPNPLLQKMGLSLADIIKNSKDQRQQPQPSNIYNQPNQQPPTLYGNQDSIGRMGIGEDEFLNSQNNANQGPPPHHNNMRRFNDPSKNEQQSPQRPAQQNYSPQKQPTISNQKQRRKMRDVSDAKKLAYFQAQSRVINLQTVKKNDLMLCVKENQLAFAKHIIKAFPMVDICELKGIDDYINIDILGKQTPYSTKGWNPFTWAFYTKRREYFSLFFEAQEQPTLKPHLTLCLDVSNSQSIYQSDVLDERYLNKGKLMGLQISIMLRDWETFEYIVDKSYRYMTGWHIFACFRQFIECNWIESTDQCIGGLLKYLDEASTFIILRAMPKKNRDSLIDNMKQYMKFKILSQDLSAAETLLNNIQIQIDSNYDSFLSNEKLPILKEITTKAFDIISQDQVPQLEMLLAENAKLFAQIDLCTLLLGKCYNGTNLQLFTSLEKISFKSLFTKQIEPISFDKVNPVTFAIICNAPKCLDLLLNQPSKCHAYTTVKPGALDYSDTCSLRHTLFPLVYALSKGYLDVFKYFYGNQYSLWRPEHLKQIMEEALSSGRPDLIEYVVKHARTATLFNCLTYEDRMVIAGQMSGLGEEYIRAQVQLMIEGQRPYMGPYVFYTVGKVADQLNIKVNIMRLIDLLAEEDLGEYIEGVGSNQAFAFVSKLSDIFTNRPMQANMPTIAILEDEEQQREMEIAKQNEELLYRGLERLVDLLESHYAYL</sequence>
<accession>A0A8J8T594</accession>
<feature type="compositionally biased region" description="Polar residues" evidence="1">
    <location>
        <begin position="90"/>
        <end position="114"/>
    </location>
</feature>
<name>A0A8J8T594_HALGN</name>
<dbReference type="OrthoDB" id="10578265at2759"/>
<proteinExistence type="predicted"/>
<dbReference type="Proteomes" id="UP000785679">
    <property type="component" value="Unassembled WGS sequence"/>
</dbReference>